<keyword evidence="2" id="KW-0472">Membrane</keyword>
<proteinExistence type="predicted"/>
<name>A0A386PNM6_9SPIR</name>
<evidence type="ECO:0000256" key="2">
    <source>
        <dbReference type="SAM" id="Phobius"/>
    </source>
</evidence>
<organism evidence="3 4">
    <name type="scientific">Borrelia turcica IST7</name>
    <dbReference type="NCBI Taxonomy" id="1104446"/>
    <lineage>
        <taxon>Bacteria</taxon>
        <taxon>Pseudomonadati</taxon>
        <taxon>Spirochaetota</taxon>
        <taxon>Spirochaetia</taxon>
        <taxon>Spirochaetales</taxon>
        <taxon>Borreliaceae</taxon>
        <taxon>Borrelia</taxon>
    </lineage>
</organism>
<gene>
    <name evidence="3" type="ORF">DB313_05055</name>
</gene>
<sequence>MNKDIFNSIKTKNKIIFQAIAIMLLIAFICCNVYDDARMQEDYKDIKDEILQKHLKQPTDVTSNAKPKGLSPELKKKLFDTGIGYLEKDTTVEKLKAKILTKAHDNNFSKEALEHTALLNKLKGAYKEDFIHGNFKLEKIKLEAEEAIKAIPEDKLVYGVEPPLLPQAERPGDLKVQKETFTKELQEAYDSYFELLTLCMYSKPYHDDNKVAEGRIVDFFKGTPDNNGDSIVSVLEHIEAVKNRALDFKTCLSTPKASDNNGGANQVPQCTIEVEKKHPYPQQKRQNQQGRE</sequence>
<evidence type="ECO:0000313" key="4">
    <source>
        <dbReference type="Proteomes" id="UP000275571"/>
    </source>
</evidence>
<feature type="compositionally biased region" description="Polar residues" evidence="1">
    <location>
        <begin position="255"/>
        <end position="269"/>
    </location>
</feature>
<feature type="region of interest" description="Disordered" evidence="1">
    <location>
        <begin position="255"/>
        <end position="292"/>
    </location>
</feature>
<dbReference type="RefSeq" id="WP_120104788.1">
    <property type="nucleotide sequence ID" value="NZ_CP028885.1"/>
</dbReference>
<feature type="compositionally biased region" description="Polar residues" evidence="1">
    <location>
        <begin position="283"/>
        <end position="292"/>
    </location>
</feature>
<dbReference type="KEGG" id="btur:DB313_05055"/>
<evidence type="ECO:0000256" key="1">
    <source>
        <dbReference type="SAM" id="MobiDB-lite"/>
    </source>
</evidence>
<dbReference type="Proteomes" id="UP000275571">
    <property type="component" value="Plasmid lp129"/>
</dbReference>
<keyword evidence="2" id="KW-1133">Transmembrane helix</keyword>
<protein>
    <submittedName>
        <fullName evidence="3">Uncharacterized protein</fullName>
    </submittedName>
</protein>
<dbReference type="AlphaFoldDB" id="A0A386PNM6"/>
<keyword evidence="2" id="KW-0812">Transmembrane</keyword>
<accession>A0A386PNM6</accession>
<dbReference type="EMBL" id="CP028885">
    <property type="protein sequence ID" value="AYE36868.1"/>
    <property type="molecule type" value="Genomic_DNA"/>
</dbReference>
<feature type="transmembrane region" description="Helical" evidence="2">
    <location>
        <begin position="15"/>
        <end position="34"/>
    </location>
</feature>
<keyword evidence="3" id="KW-0614">Plasmid</keyword>
<geneLocation type="plasmid" evidence="3 4">
    <name>lp129</name>
</geneLocation>
<reference evidence="3 4" key="1">
    <citation type="journal article" date="2018" name="Infect. Genet. Evol.">
        <title>Genome-wide analysis of Borrelia turcica and 'Candidatus Borrelia tachyglossi' shows relapsing fever-like genomes with unique genomic links to Lyme disease Borrelia.</title>
        <authorList>
            <person name="Gofton A.W."/>
            <person name="Margos G."/>
            <person name="Fingerle V."/>
            <person name="Hepner S."/>
            <person name="Loh S.M."/>
            <person name="Ryan U."/>
            <person name="Irwin P."/>
            <person name="Oskam C.L."/>
        </authorList>
    </citation>
    <scope>NUCLEOTIDE SEQUENCE [LARGE SCALE GENOMIC DNA]</scope>
    <source>
        <strain evidence="3 4">IST7</strain>
        <plasmid evidence="3">lp129</plasmid>
    </source>
</reference>
<evidence type="ECO:0000313" key="3">
    <source>
        <dbReference type="EMBL" id="AYE36868.1"/>
    </source>
</evidence>
<keyword evidence="4" id="KW-1185">Reference proteome</keyword>